<evidence type="ECO:0000313" key="7">
    <source>
        <dbReference type="EMBL" id="KAK1289518.1"/>
    </source>
</evidence>
<keyword evidence="3 6" id="KW-0812">Transmembrane</keyword>
<reference evidence="7" key="1">
    <citation type="journal article" date="2023" name="Nat. Commun.">
        <title>Diploid and tetraploid genomes of Acorus and the evolution of monocots.</title>
        <authorList>
            <person name="Ma L."/>
            <person name="Liu K.W."/>
            <person name="Li Z."/>
            <person name="Hsiao Y.Y."/>
            <person name="Qi Y."/>
            <person name="Fu T."/>
            <person name="Tang G.D."/>
            <person name="Zhang D."/>
            <person name="Sun W.H."/>
            <person name="Liu D.K."/>
            <person name="Li Y."/>
            <person name="Chen G.Z."/>
            <person name="Liu X.D."/>
            <person name="Liao X.Y."/>
            <person name="Jiang Y.T."/>
            <person name="Yu X."/>
            <person name="Hao Y."/>
            <person name="Huang J."/>
            <person name="Zhao X.W."/>
            <person name="Ke S."/>
            <person name="Chen Y.Y."/>
            <person name="Wu W.L."/>
            <person name="Hsu J.L."/>
            <person name="Lin Y.F."/>
            <person name="Huang M.D."/>
            <person name="Li C.Y."/>
            <person name="Huang L."/>
            <person name="Wang Z.W."/>
            <person name="Zhao X."/>
            <person name="Zhong W.Y."/>
            <person name="Peng D.H."/>
            <person name="Ahmad S."/>
            <person name="Lan S."/>
            <person name="Zhang J.S."/>
            <person name="Tsai W.C."/>
            <person name="Van de Peer Y."/>
            <person name="Liu Z.J."/>
        </authorList>
    </citation>
    <scope>NUCLEOTIDE SEQUENCE</scope>
    <source>
        <strain evidence="7">CP</strain>
    </source>
</reference>
<comment type="subcellular location">
    <subcellularLocation>
        <location evidence="1">Membrane</location>
        <topology evidence="1">Multi-pass membrane protein</topology>
    </subcellularLocation>
</comment>
<keyword evidence="8" id="KW-1185">Reference proteome</keyword>
<evidence type="ECO:0000256" key="6">
    <source>
        <dbReference type="SAM" id="Phobius"/>
    </source>
</evidence>
<reference evidence="7" key="2">
    <citation type="submission" date="2023-06" db="EMBL/GenBank/DDBJ databases">
        <authorList>
            <person name="Ma L."/>
            <person name="Liu K.-W."/>
            <person name="Li Z."/>
            <person name="Hsiao Y.-Y."/>
            <person name="Qi Y."/>
            <person name="Fu T."/>
            <person name="Tang G."/>
            <person name="Zhang D."/>
            <person name="Sun W.-H."/>
            <person name="Liu D.-K."/>
            <person name="Li Y."/>
            <person name="Chen G.-Z."/>
            <person name="Liu X.-D."/>
            <person name="Liao X.-Y."/>
            <person name="Jiang Y.-T."/>
            <person name="Yu X."/>
            <person name="Hao Y."/>
            <person name="Huang J."/>
            <person name="Zhao X.-W."/>
            <person name="Ke S."/>
            <person name="Chen Y.-Y."/>
            <person name="Wu W.-L."/>
            <person name="Hsu J.-L."/>
            <person name="Lin Y.-F."/>
            <person name="Huang M.-D."/>
            <person name="Li C.-Y."/>
            <person name="Huang L."/>
            <person name="Wang Z.-W."/>
            <person name="Zhao X."/>
            <person name="Zhong W.-Y."/>
            <person name="Peng D.-H."/>
            <person name="Ahmad S."/>
            <person name="Lan S."/>
            <person name="Zhang J.-S."/>
            <person name="Tsai W.-C."/>
            <person name="Van De Peer Y."/>
            <person name="Liu Z.-J."/>
        </authorList>
    </citation>
    <scope>NUCLEOTIDE SEQUENCE</scope>
    <source>
        <strain evidence="7">CP</strain>
        <tissue evidence="7">Leaves</tissue>
    </source>
</reference>
<dbReference type="PANTHER" id="PTHR13890:SF35">
    <property type="entry name" value="MAGNESIUM TRANSPORTER MRS2-3"/>
    <property type="match status" value="1"/>
</dbReference>
<sequence length="76" mass="8395">MNIMLDEKQNQLLEMGVMLTTATLVFSAGIVVVGIFGMNIGISLYDGSGSTQFCWLRGSVHYCYWLGQEKRTSAVI</sequence>
<evidence type="ECO:0000256" key="5">
    <source>
        <dbReference type="ARBA" id="ARBA00023136"/>
    </source>
</evidence>
<dbReference type="EMBL" id="JAUJYO010000018">
    <property type="protein sequence ID" value="KAK1289518.1"/>
    <property type="molecule type" value="Genomic_DNA"/>
</dbReference>
<comment type="caution">
    <text evidence="7">The sequence shown here is derived from an EMBL/GenBank/DDBJ whole genome shotgun (WGS) entry which is preliminary data.</text>
</comment>
<evidence type="ECO:0000313" key="8">
    <source>
        <dbReference type="Proteomes" id="UP001180020"/>
    </source>
</evidence>
<dbReference type="Proteomes" id="UP001180020">
    <property type="component" value="Unassembled WGS sequence"/>
</dbReference>
<dbReference type="GO" id="GO:0016020">
    <property type="term" value="C:membrane"/>
    <property type="evidence" value="ECO:0007669"/>
    <property type="project" value="UniProtKB-SubCell"/>
</dbReference>
<feature type="transmembrane region" description="Helical" evidence="6">
    <location>
        <begin position="12"/>
        <end position="36"/>
    </location>
</feature>
<dbReference type="Gene3D" id="1.20.58.340">
    <property type="entry name" value="Magnesium transport protein CorA, transmembrane region"/>
    <property type="match status" value="1"/>
</dbReference>
<evidence type="ECO:0000256" key="4">
    <source>
        <dbReference type="ARBA" id="ARBA00022989"/>
    </source>
</evidence>
<keyword evidence="4 6" id="KW-1133">Transmembrane helix</keyword>
<evidence type="ECO:0000256" key="3">
    <source>
        <dbReference type="ARBA" id="ARBA00022692"/>
    </source>
</evidence>
<protein>
    <submittedName>
        <fullName evidence="7">Magnesium transporter MRS2-F</fullName>
    </submittedName>
</protein>
<evidence type="ECO:0000256" key="2">
    <source>
        <dbReference type="ARBA" id="ARBA00007535"/>
    </source>
</evidence>
<gene>
    <name evidence="7" type="primary">MRS2-F</name>
    <name evidence="7" type="ORF">QJS10_CPB18g00461</name>
</gene>
<organism evidence="7 8">
    <name type="scientific">Acorus calamus</name>
    <name type="common">Sweet flag</name>
    <dbReference type="NCBI Taxonomy" id="4465"/>
    <lineage>
        <taxon>Eukaryota</taxon>
        <taxon>Viridiplantae</taxon>
        <taxon>Streptophyta</taxon>
        <taxon>Embryophyta</taxon>
        <taxon>Tracheophyta</taxon>
        <taxon>Spermatophyta</taxon>
        <taxon>Magnoliopsida</taxon>
        <taxon>Liliopsida</taxon>
        <taxon>Acoraceae</taxon>
        <taxon>Acorus</taxon>
    </lineage>
</organism>
<dbReference type="AlphaFoldDB" id="A0AAV9CMP8"/>
<dbReference type="SUPFAM" id="SSF144083">
    <property type="entry name" value="Magnesium transport protein CorA, transmembrane region"/>
    <property type="match status" value="1"/>
</dbReference>
<dbReference type="GO" id="GO:0015095">
    <property type="term" value="F:magnesium ion transmembrane transporter activity"/>
    <property type="evidence" value="ECO:0007669"/>
    <property type="project" value="UniProtKB-ARBA"/>
</dbReference>
<accession>A0AAV9CMP8</accession>
<evidence type="ECO:0000256" key="1">
    <source>
        <dbReference type="ARBA" id="ARBA00004141"/>
    </source>
</evidence>
<comment type="similarity">
    <text evidence="2">Belongs to the CorA metal ion transporter (MIT) (TC 1.A.35.5) family.</text>
</comment>
<name>A0AAV9CMP8_ACOCL</name>
<dbReference type="InterPro" id="IPR039204">
    <property type="entry name" value="MRS2-like"/>
</dbReference>
<keyword evidence="5 6" id="KW-0472">Membrane</keyword>
<proteinExistence type="inferred from homology"/>
<dbReference type="InterPro" id="IPR045863">
    <property type="entry name" value="CorA_TM1_TM2"/>
</dbReference>
<dbReference type="PANTHER" id="PTHR13890">
    <property type="entry name" value="RNA SPLICING PROTEIN MRS2, MITOCHONDRIAL"/>
    <property type="match status" value="1"/>
</dbReference>